<dbReference type="Proteomes" id="UP000672526">
    <property type="component" value="Unassembled WGS sequence"/>
</dbReference>
<dbReference type="EMBL" id="CAJNBK010000003">
    <property type="protein sequence ID" value="CAE6721459.1"/>
    <property type="molecule type" value="Genomic_DNA"/>
</dbReference>
<organism evidence="2 3">
    <name type="scientific">Paraburkholderia haematera</name>
    <dbReference type="NCBI Taxonomy" id="2793077"/>
    <lineage>
        <taxon>Bacteria</taxon>
        <taxon>Pseudomonadati</taxon>
        <taxon>Pseudomonadota</taxon>
        <taxon>Betaproteobacteria</taxon>
        <taxon>Burkholderiales</taxon>
        <taxon>Burkholderiaceae</taxon>
        <taxon>Paraburkholderia</taxon>
    </lineage>
</organism>
<reference evidence="2 3" key="1">
    <citation type="submission" date="2021-02" db="EMBL/GenBank/DDBJ databases">
        <authorList>
            <person name="Vanwijnsberghe S."/>
        </authorList>
    </citation>
    <scope>NUCLEOTIDE SEQUENCE [LARGE SCALE GENOMIC DNA]</scope>
    <source>
        <strain evidence="2 3">LMG 31837</strain>
    </source>
</reference>
<feature type="domain" description="BioF2-like acetyltransferase" evidence="1">
    <location>
        <begin position="192"/>
        <end position="330"/>
    </location>
</feature>
<dbReference type="Gene3D" id="3.40.630.30">
    <property type="match status" value="1"/>
</dbReference>
<name>A0ABM8QXJ3_9BURK</name>
<protein>
    <recommendedName>
        <fullName evidence="1">BioF2-like acetyltransferase domain-containing protein</fullName>
    </recommendedName>
</protein>
<sequence>MDQATPATPTTRRYDIISDEAEFWALQTEWNTLWSRANGYYYQSFSFCWLAWKHAAKPHGHKLQCIVCREDGQLVMIWPLETYRRWLWTYLVALGPEGGDYTSVLVENSASAPALIAGAWETAQRRCGADFIRVQFVRDTLHLYRLATQARRVLFAKPHSASAVALRSESDWDQYCQTLGTLFGKRPGTFTKRLSKQGKVAVRIVDPVDESETVSIIAWMFRCKRLWSERVGKRNPWIDSPEFECFLGKLIYSPDVPSMARLIVVTVDEAPVAGIIVSLGNPCASAIFAGYDPFYSKCCPGLIAVEQCVKWAFENGFDLDFGVGTERFKSYWSRGEASTAWTVQTINSPWGLLAIGGRGLLREFIARVKRLRHEGVRSPSTANITGS</sequence>
<comment type="caution">
    <text evidence="2">The sequence shown here is derived from an EMBL/GenBank/DDBJ whole genome shotgun (WGS) entry which is preliminary data.</text>
</comment>
<dbReference type="Pfam" id="PF13480">
    <property type="entry name" value="Acetyltransf_6"/>
    <property type="match status" value="1"/>
</dbReference>
<proteinExistence type="predicted"/>
<gene>
    <name evidence="2" type="ORF">R69888_01623</name>
</gene>
<evidence type="ECO:0000313" key="2">
    <source>
        <dbReference type="EMBL" id="CAE6721459.1"/>
    </source>
</evidence>
<accession>A0ABM8QXJ3</accession>
<dbReference type="RefSeq" id="WP_211610479.1">
    <property type="nucleotide sequence ID" value="NZ_CAJNBK010000003.1"/>
</dbReference>
<evidence type="ECO:0000259" key="1">
    <source>
        <dbReference type="Pfam" id="PF13480"/>
    </source>
</evidence>
<keyword evidence="3" id="KW-1185">Reference proteome</keyword>
<dbReference type="InterPro" id="IPR038740">
    <property type="entry name" value="BioF2-like_GNAT_dom"/>
</dbReference>
<dbReference type="InterPro" id="IPR016181">
    <property type="entry name" value="Acyl_CoA_acyltransferase"/>
</dbReference>
<dbReference type="SUPFAM" id="SSF55729">
    <property type="entry name" value="Acyl-CoA N-acyltransferases (Nat)"/>
    <property type="match status" value="1"/>
</dbReference>
<evidence type="ECO:0000313" key="3">
    <source>
        <dbReference type="Proteomes" id="UP000672526"/>
    </source>
</evidence>